<sequence length="158" mass="18203">MSKLFIFPRIFARVVSQQCKSTFKIAKPLRPLYKPSMVRGIGVLMSAIALTSVEKPLKSEWLYCKGSSENNVEILKRYTGIDQNRLSYVIETYRGGNLVQTQTYENDCLKSVKEIKGKTIEIATIHDGDRGHATIVTYNRETDEEIERVYMRNYLKLD</sequence>
<protein>
    <submittedName>
        <fullName evidence="1">Uncharacterized protein</fullName>
    </submittedName>
</protein>
<accession>A0A3G5A987</accession>
<gene>
    <name evidence="1" type="ORF">Harvfovirus78_5</name>
</gene>
<proteinExistence type="predicted"/>
<name>A0A3G5A987_9VIRU</name>
<organism evidence="1">
    <name type="scientific">Harvfovirus sp</name>
    <dbReference type="NCBI Taxonomy" id="2487768"/>
    <lineage>
        <taxon>Viruses</taxon>
        <taxon>Varidnaviria</taxon>
        <taxon>Bamfordvirae</taxon>
        <taxon>Nucleocytoviricota</taxon>
        <taxon>Megaviricetes</taxon>
        <taxon>Imitervirales</taxon>
        <taxon>Mimiviridae</taxon>
        <taxon>Klosneuvirinae</taxon>
    </lineage>
</organism>
<evidence type="ECO:0000313" key="1">
    <source>
        <dbReference type="EMBL" id="AYV81919.1"/>
    </source>
</evidence>
<dbReference type="EMBL" id="MK072320">
    <property type="protein sequence ID" value="AYV81919.1"/>
    <property type="molecule type" value="Genomic_DNA"/>
</dbReference>
<reference evidence="1" key="1">
    <citation type="submission" date="2018-10" db="EMBL/GenBank/DDBJ databases">
        <title>Hidden diversity of soil giant viruses.</title>
        <authorList>
            <person name="Schulz F."/>
            <person name="Alteio L."/>
            <person name="Goudeau D."/>
            <person name="Ryan E.M."/>
            <person name="Malmstrom R.R."/>
            <person name="Blanchard J."/>
            <person name="Woyke T."/>
        </authorList>
    </citation>
    <scope>NUCLEOTIDE SEQUENCE</scope>
    <source>
        <strain evidence="1">HAV1</strain>
    </source>
</reference>